<feature type="transmembrane region" description="Helical" evidence="7">
    <location>
        <begin position="90"/>
        <end position="112"/>
    </location>
</feature>
<dbReference type="SUPFAM" id="SSF103473">
    <property type="entry name" value="MFS general substrate transporter"/>
    <property type="match status" value="1"/>
</dbReference>
<feature type="transmembrane region" description="Helical" evidence="7">
    <location>
        <begin position="147"/>
        <end position="169"/>
    </location>
</feature>
<comment type="subcellular location">
    <subcellularLocation>
        <location evidence="1">Cell membrane</location>
        <topology evidence="1">Multi-pass membrane protein</topology>
    </subcellularLocation>
</comment>
<dbReference type="Gene3D" id="1.20.1250.20">
    <property type="entry name" value="MFS general substrate transporter like domains"/>
    <property type="match status" value="1"/>
</dbReference>
<feature type="compositionally biased region" description="Low complexity" evidence="6">
    <location>
        <begin position="1"/>
        <end position="18"/>
    </location>
</feature>
<keyword evidence="2" id="KW-1003">Cell membrane</keyword>
<keyword evidence="4 7" id="KW-1133">Transmembrane helix</keyword>
<gene>
    <name evidence="9" type="ORF">UFOPK3610_01295</name>
</gene>
<feature type="transmembrane region" description="Helical" evidence="7">
    <location>
        <begin position="59"/>
        <end position="78"/>
    </location>
</feature>
<evidence type="ECO:0000256" key="1">
    <source>
        <dbReference type="ARBA" id="ARBA00004651"/>
    </source>
</evidence>
<evidence type="ECO:0000259" key="8">
    <source>
        <dbReference type="PROSITE" id="PS50850"/>
    </source>
</evidence>
<dbReference type="InterPro" id="IPR036259">
    <property type="entry name" value="MFS_trans_sf"/>
</dbReference>
<protein>
    <submittedName>
        <fullName evidence="9">Unannotated protein</fullName>
    </submittedName>
</protein>
<feature type="transmembrane region" description="Helical" evidence="7">
    <location>
        <begin position="212"/>
        <end position="231"/>
    </location>
</feature>
<feature type="transmembrane region" description="Helical" evidence="7">
    <location>
        <begin position="181"/>
        <end position="206"/>
    </location>
</feature>
<feature type="transmembrane region" description="Helical" evidence="7">
    <location>
        <begin position="274"/>
        <end position="297"/>
    </location>
</feature>
<dbReference type="GO" id="GO:0022857">
    <property type="term" value="F:transmembrane transporter activity"/>
    <property type="evidence" value="ECO:0007669"/>
    <property type="project" value="InterPro"/>
</dbReference>
<dbReference type="InterPro" id="IPR011701">
    <property type="entry name" value="MFS"/>
</dbReference>
<feature type="transmembrane region" description="Helical" evidence="7">
    <location>
        <begin position="432"/>
        <end position="453"/>
    </location>
</feature>
<dbReference type="InterPro" id="IPR020846">
    <property type="entry name" value="MFS_dom"/>
</dbReference>
<feature type="transmembrane region" description="Helical" evidence="7">
    <location>
        <begin position="405"/>
        <end position="426"/>
    </location>
</feature>
<dbReference type="PANTHER" id="PTHR23513">
    <property type="entry name" value="INTEGRAL MEMBRANE EFFLUX PROTEIN-RELATED"/>
    <property type="match status" value="1"/>
</dbReference>
<dbReference type="PROSITE" id="PS50850">
    <property type="entry name" value="MFS"/>
    <property type="match status" value="1"/>
</dbReference>
<evidence type="ECO:0000256" key="4">
    <source>
        <dbReference type="ARBA" id="ARBA00022989"/>
    </source>
</evidence>
<dbReference type="Pfam" id="PF07690">
    <property type="entry name" value="MFS_1"/>
    <property type="match status" value="1"/>
</dbReference>
<dbReference type="GO" id="GO:0005886">
    <property type="term" value="C:plasma membrane"/>
    <property type="evidence" value="ECO:0007669"/>
    <property type="project" value="UniProtKB-SubCell"/>
</dbReference>
<evidence type="ECO:0000313" key="9">
    <source>
        <dbReference type="EMBL" id="CAB4918966.1"/>
    </source>
</evidence>
<sequence>MLSRLGRGSSQSRSSSWSTPRHYGLHHNGANADSLRFVAGNLRSVLASRDFRKLYGVRLIGQFGDGMVQAALATFVLFSPEREPDAVRIALAFTILFLPYSIVGPFAGVFLDRWRRRQVLVYANLVRAGLIILLAYITWLGHDGLDLGIVVLVSLGLGRFILAGLSASLPHVVTGQQLITANALAPTSGTIASAVGAGAGIGIRALAGGSDVGAVAVLVVAMGCYLVASAISSRMGRNLLGPSGERPTDTLKGVLLGLVDGARSLHTHGAAGRAIAVVFLHRITFGALTVVALLLLRNTFNSPDDPDTALTQFAIVTAAAATGGLLGAVFAPGASRRLGIPRWTSATLIQAAVLTPLGILIAAYAVSLPGLLLAALSLGFAGQSVKVMSDTVVQRDIPDDHLGRVFALFDMIVNVGLVLGITAIAFTTPSSGVAPISTVLVGVLLAVTAVWYVRRR</sequence>
<evidence type="ECO:0000256" key="5">
    <source>
        <dbReference type="ARBA" id="ARBA00023136"/>
    </source>
</evidence>
<feature type="domain" description="Major facilitator superfamily (MFS) profile" evidence="8">
    <location>
        <begin position="270"/>
        <end position="456"/>
    </location>
</feature>
<organism evidence="9">
    <name type="scientific">freshwater metagenome</name>
    <dbReference type="NCBI Taxonomy" id="449393"/>
    <lineage>
        <taxon>unclassified sequences</taxon>
        <taxon>metagenomes</taxon>
        <taxon>ecological metagenomes</taxon>
    </lineage>
</organism>
<accession>A0A6J7HK97</accession>
<dbReference type="EMBL" id="CAFBMR010000055">
    <property type="protein sequence ID" value="CAB4918966.1"/>
    <property type="molecule type" value="Genomic_DNA"/>
</dbReference>
<reference evidence="9" key="1">
    <citation type="submission" date="2020-05" db="EMBL/GenBank/DDBJ databases">
        <authorList>
            <person name="Chiriac C."/>
            <person name="Salcher M."/>
            <person name="Ghai R."/>
            <person name="Kavagutti S V."/>
        </authorList>
    </citation>
    <scope>NUCLEOTIDE SEQUENCE</scope>
</reference>
<evidence type="ECO:0000256" key="3">
    <source>
        <dbReference type="ARBA" id="ARBA00022692"/>
    </source>
</evidence>
<feature type="transmembrane region" description="Helical" evidence="7">
    <location>
        <begin position="119"/>
        <end position="141"/>
    </location>
</feature>
<keyword evidence="3 7" id="KW-0812">Transmembrane</keyword>
<proteinExistence type="predicted"/>
<feature type="region of interest" description="Disordered" evidence="6">
    <location>
        <begin position="1"/>
        <end position="20"/>
    </location>
</feature>
<dbReference type="CDD" id="cd06173">
    <property type="entry name" value="MFS_MefA_like"/>
    <property type="match status" value="1"/>
</dbReference>
<evidence type="ECO:0000256" key="2">
    <source>
        <dbReference type="ARBA" id="ARBA00022475"/>
    </source>
</evidence>
<evidence type="ECO:0000256" key="7">
    <source>
        <dbReference type="SAM" id="Phobius"/>
    </source>
</evidence>
<dbReference type="PANTHER" id="PTHR23513:SF17">
    <property type="entry name" value="MEMBRANE PROTEIN"/>
    <property type="match status" value="1"/>
</dbReference>
<dbReference type="AlphaFoldDB" id="A0A6J7HK97"/>
<feature type="transmembrane region" description="Helical" evidence="7">
    <location>
        <begin position="371"/>
        <end position="393"/>
    </location>
</feature>
<keyword evidence="5 7" id="KW-0472">Membrane</keyword>
<evidence type="ECO:0000256" key="6">
    <source>
        <dbReference type="SAM" id="MobiDB-lite"/>
    </source>
</evidence>
<feature type="transmembrane region" description="Helical" evidence="7">
    <location>
        <begin position="343"/>
        <end position="365"/>
    </location>
</feature>
<feature type="transmembrane region" description="Helical" evidence="7">
    <location>
        <begin position="309"/>
        <end position="331"/>
    </location>
</feature>
<name>A0A6J7HK97_9ZZZZ</name>